<dbReference type="EC" id="1.18.1.2" evidence="6"/>
<dbReference type="Pfam" id="PF07992">
    <property type="entry name" value="Pyr_redox_2"/>
    <property type="match status" value="1"/>
</dbReference>
<evidence type="ECO:0000256" key="6">
    <source>
        <dbReference type="HAMAP-Rule" id="MF_01685"/>
    </source>
</evidence>
<feature type="compositionally biased region" description="Low complexity" evidence="7">
    <location>
        <begin position="28"/>
        <end position="37"/>
    </location>
</feature>
<keyword evidence="2 6" id="KW-0274">FAD</keyword>
<dbReference type="Gene3D" id="3.50.50.60">
    <property type="entry name" value="FAD/NAD(P)-binding domain"/>
    <property type="match status" value="2"/>
</dbReference>
<feature type="binding site" evidence="6">
    <location>
        <position position="383"/>
    </location>
    <ligand>
        <name>FAD</name>
        <dbReference type="ChEBI" id="CHEBI:57692"/>
    </ligand>
</feature>
<feature type="domain" description="FAD/NAD(P)-binding" evidence="8">
    <location>
        <begin position="59"/>
        <end position="353"/>
    </location>
</feature>
<dbReference type="PANTHER" id="PTHR48105">
    <property type="entry name" value="THIOREDOXIN REDUCTASE 1-RELATED-RELATED"/>
    <property type="match status" value="1"/>
</dbReference>
<dbReference type="InterPro" id="IPR036188">
    <property type="entry name" value="FAD/NAD-bd_sf"/>
</dbReference>
<dbReference type="HAMAP" id="MF_01685">
    <property type="entry name" value="FENR2"/>
    <property type="match status" value="1"/>
</dbReference>
<evidence type="ECO:0000256" key="5">
    <source>
        <dbReference type="ARBA" id="ARBA00048132"/>
    </source>
</evidence>
<feature type="binding site" evidence="6">
    <location>
        <position position="87"/>
    </location>
    <ligand>
        <name>FAD</name>
        <dbReference type="ChEBI" id="CHEBI:57692"/>
    </ligand>
</feature>
<reference evidence="9" key="1">
    <citation type="submission" date="2024-07" db="EMBL/GenBank/DDBJ databases">
        <authorList>
            <person name="Yu S.T."/>
        </authorList>
    </citation>
    <scope>NUCLEOTIDE SEQUENCE</scope>
    <source>
        <strain evidence="9">R39</strain>
    </source>
</reference>
<evidence type="ECO:0000256" key="2">
    <source>
        <dbReference type="ARBA" id="ARBA00022827"/>
    </source>
</evidence>
<dbReference type="InterPro" id="IPR050097">
    <property type="entry name" value="Ferredoxin-NADP_redctase_2"/>
</dbReference>
<feature type="compositionally biased region" description="Gly residues" evidence="7">
    <location>
        <begin position="1"/>
        <end position="12"/>
    </location>
</feature>
<comment type="subunit">
    <text evidence="6">Homodimer.</text>
</comment>
<sequence>MTGPAGLAGAGAGNPVPGAGSSVPGARPTAADADPTAMGTSPTAMGAAAPSAGTEVSVDLLVVGAGPTGLYAAYYAGFRGMSVAVADALPEVGGQIAALYPEKLVYDVAGFPAVRGQDLVDRLAEQAGRWNPVYLLGHGVTDLDDTGAGVVATTDAGARISAGAVLVCGGIGNFIPRELPVGSEYLGRGLRYFVPRLDELSGQDVVVVGGGDSALDWALSLEPVAASVTLVHRRTRFRAHERTVEQVGNSSIRVLTPYEVEKISGDGDGDGADGNGGVVSEVVVANSDGDRITLPAQSVVAALGFIADLGPIERWGLDLRRRRILVDRTMRTSRERVFAAGDIADYDGRVGLISIGFGEAALAVNHVAALLDPTRSLTPGHSSDA</sequence>
<dbReference type="AlphaFoldDB" id="A0AB39QPG7"/>
<dbReference type="GO" id="GO:0004791">
    <property type="term" value="F:thioredoxin-disulfide reductase (NADPH) activity"/>
    <property type="evidence" value="ECO:0007669"/>
    <property type="project" value="UniProtKB-EC"/>
</dbReference>
<evidence type="ECO:0000256" key="7">
    <source>
        <dbReference type="SAM" id="MobiDB-lite"/>
    </source>
</evidence>
<feature type="region of interest" description="Disordered" evidence="7">
    <location>
        <begin position="1"/>
        <end position="49"/>
    </location>
</feature>
<keyword evidence="1 6" id="KW-0285">Flavoprotein</keyword>
<dbReference type="PRINTS" id="PR00368">
    <property type="entry name" value="FADPNR"/>
</dbReference>
<feature type="binding site" evidence="6">
    <location>
        <position position="100"/>
    </location>
    <ligand>
        <name>FAD</name>
        <dbReference type="ChEBI" id="CHEBI:57692"/>
    </ligand>
</feature>
<keyword evidence="4 6" id="KW-0560">Oxidoreductase</keyword>
<evidence type="ECO:0000313" key="9">
    <source>
        <dbReference type="EMBL" id="XDQ43178.1"/>
    </source>
</evidence>
<evidence type="ECO:0000259" key="8">
    <source>
        <dbReference type="Pfam" id="PF07992"/>
    </source>
</evidence>
<dbReference type="GO" id="GO:0004324">
    <property type="term" value="F:ferredoxin-NADP+ reductase activity"/>
    <property type="evidence" value="ECO:0007669"/>
    <property type="project" value="UniProtKB-UniRule"/>
</dbReference>
<dbReference type="GO" id="GO:0050661">
    <property type="term" value="F:NADP binding"/>
    <property type="evidence" value="ECO:0007669"/>
    <property type="project" value="UniProtKB-UniRule"/>
</dbReference>
<evidence type="ECO:0000256" key="4">
    <source>
        <dbReference type="ARBA" id="ARBA00023002"/>
    </source>
</evidence>
<dbReference type="SUPFAM" id="SSF51905">
    <property type="entry name" value="FAD/NAD(P)-binding domain"/>
    <property type="match status" value="1"/>
</dbReference>
<feature type="binding site" evidence="6">
    <location>
        <position position="342"/>
    </location>
    <ligand>
        <name>FAD</name>
        <dbReference type="ChEBI" id="CHEBI:57692"/>
    </ligand>
</feature>
<dbReference type="GO" id="GO:0050660">
    <property type="term" value="F:flavin adenine dinucleotide binding"/>
    <property type="evidence" value="ECO:0007669"/>
    <property type="project" value="UniProtKB-UniRule"/>
</dbReference>
<comment type="similarity">
    <text evidence="6">Belongs to the ferredoxin--NADP reductase type 2 family.</text>
</comment>
<dbReference type="InterPro" id="IPR023753">
    <property type="entry name" value="FAD/NAD-binding_dom"/>
</dbReference>
<dbReference type="PRINTS" id="PR00469">
    <property type="entry name" value="PNDRDTASEII"/>
</dbReference>
<organism evidence="9">
    <name type="scientific">Streptomyces sp. R39</name>
    <dbReference type="NCBI Taxonomy" id="3238631"/>
    <lineage>
        <taxon>Bacteria</taxon>
        <taxon>Bacillati</taxon>
        <taxon>Actinomycetota</taxon>
        <taxon>Actinomycetes</taxon>
        <taxon>Kitasatosporales</taxon>
        <taxon>Streptomycetaceae</taxon>
        <taxon>Streptomyces</taxon>
    </lineage>
</organism>
<evidence type="ECO:0000256" key="3">
    <source>
        <dbReference type="ARBA" id="ARBA00022857"/>
    </source>
</evidence>
<dbReference type="RefSeq" id="WP_369222360.1">
    <property type="nucleotide sequence ID" value="NZ_CP163441.1"/>
</dbReference>
<comment type="catalytic activity">
    <reaction evidence="5">
        <text>[thioredoxin]-dithiol + NADP(+) = [thioredoxin]-disulfide + NADPH + H(+)</text>
        <dbReference type="Rhea" id="RHEA:20345"/>
        <dbReference type="Rhea" id="RHEA-COMP:10698"/>
        <dbReference type="Rhea" id="RHEA-COMP:10700"/>
        <dbReference type="ChEBI" id="CHEBI:15378"/>
        <dbReference type="ChEBI" id="CHEBI:29950"/>
        <dbReference type="ChEBI" id="CHEBI:50058"/>
        <dbReference type="ChEBI" id="CHEBI:57783"/>
        <dbReference type="ChEBI" id="CHEBI:58349"/>
        <dbReference type="EC" id="1.8.1.9"/>
    </reaction>
</comment>
<feature type="binding site" evidence="6">
    <location>
        <position position="174"/>
    </location>
    <ligand>
        <name>FAD</name>
        <dbReference type="ChEBI" id="CHEBI:57692"/>
    </ligand>
</feature>
<feature type="binding site" evidence="6">
    <location>
        <position position="140"/>
    </location>
    <ligand>
        <name>FAD</name>
        <dbReference type="ChEBI" id="CHEBI:57692"/>
    </ligand>
</feature>
<proteinExistence type="inferred from homology"/>
<gene>
    <name evidence="9" type="ORF">AB5J52_13415</name>
</gene>
<comment type="cofactor">
    <cofactor evidence="6">
        <name>FAD</name>
        <dbReference type="ChEBI" id="CHEBI:57692"/>
    </cofactor>
    <text evidence="6">Binds 1 FAD per subunit.</text>
</comment>
<evidence type="ECO:0000256" key="1">
    <source>
        <dbReference type="ARBA" id="ARBA00022630"/>
    </source>
</evidence>
<keyword evidence="3 6" id="KW-0521">NADP</keyword>
<feature type="binding site" evidence="6">
    <location>
        <position position="95"/>
    </location>
    <ligand>
        <name>FAD</name>
        <dbReference type="ChEBI" id="CHEBI:57692"/>
    </ligand>
</feature>
<accession>A0AB39QPG7</accession>
<dbReference type="EMBL" id="CP163441">
    <property type="protein sequence ID" value="XDQ43178.1"/>
    <property type="molecule type" value="Genomic_DNA"/>
</dbReference>
<dbReference type="InterPro" id="IPR022890">
    <property type="entry name" value="Fd--NADP_Rdtase_type_2"/>
</dbReference>
<feature type="binding site" evidence="6">
    <location>
        <position position="68"/>
    </location>
    <ligand>
        <name>FAD</name>
        <dbReference type="ChEBI" id="CHEBI:57692"/>
    </ligand>
</feature>
<name>A0AB39QPG7_9ACTN</name>
<comment type="catalytic activity">
    <reaction evidence="6">
        <text>2 reduced [2Fe-2S]-[ferredoxin] + NADP(+) + H(+) = 2 oxidized [2Fe-2S]-[ferredoxin] + NADPH</text>
        <dbReference type="Rhea" id="RHEA:20125"/>
        <dbReference type="Rhea" id="RHEA-COMP:10000"/>
        <dbReference type="Rhea" id="RHEA-COMP:10001"/>
        <dbReference type="ChEBI" id="CHEBI:15378"/>
        <dbReference type="ChEBI" id="CHEBI:33737"/>
        <dbReference type="ChEBI" id="CHEBI:33738"/>
        <dbReference type="ChEBI" id="CHEBI:57783"/>
        <dbReference type="ChEBI" id="CHEBI:58349"/>
        <dbReference type="EC" id="1.18.1.2"/>
    </reaction>
</comment>
<protein>
    <recommendedName>
        <fullName evidence="6">Ferredoxin--NADP reductase</fullName>
        <shortName evidence="6">FNR</shortName>
        <shortName evidence="6">Fd-NADP(+) reductase</shortName>
        <ecNumber evidence="6">1.18.1.2</ecNumber>
    </recommendedName>
</protein>